<dbReference type="InterPro" id="IPR027417">
    <property type="entry name" value="P-loop_NTPase"/>
</dbReference>
<dbReference type="Proteomes" id="UP000310168">
    <property type="component" value="Unassembled WGS sequence"/>
</dbReference>
<proteinExistence type="predicted"/>
<sequence>MFTYVKLKNYKSLVDFEVDLTDSKNNPKKMVIIYGENGAGKTNFINAFFTLFETLNTKVYKRIIDKLMGKKADNKNDKRNIKLIINKIIKDNFKSIEDIINDAKTIDSKENIILEFGFKLNGKYGKYYIEMRENGIAREKLEYVLSKNKTRFFDISDKEKYINKSLFNSNKYFKEISDLIDKFWGKHSFLSIIFFEIMDKSKKYINKNMPKDINNIVEYFLSTSLHIKQKSNIEKGRINVARKFIFPMNRGIITKTKKEEKKLNYTENILNYFFTTLYSDVKKVFYNREYKDNKIKYKLFFKKQIYGQIKDIDFSLESAGTQKLLNLFPLLLISLNRDKVSAIDEFDSNIHDILIYNIISSMANFIKGQLIITTHNTTLLETKIKKDYIYLFNIDSNGKKILIPITEYERKNPNTNFRKRYLKGLYGGIPMIDDIDFGDLFNQDDLYVKEK</sequence>
<gene>
    <name evidence="2" type="ORF">EZH24_01555</name>
</gene>
<dbReference type="RefSeq" id="WP_137997381.1">
    <property type="nucleotide sequence ID" value="NZ_SJDU01000021.1"/>
</dbReference>
<comment type="caution">
    <text evidence="2">The sequence shown here is derived from an EMBL/GenBank/DDBJ whole genome shotgun (WGS) entry which is preliminary data.</text>
</comment>
<evidence type="ECO:0000313" key="2">
    <source>
        <dbReference type="EMBL" id="TKZ36142.1"/>
    </source>
</evidence>
<organism evidence="2 3">
    <name type="scientific">Brachyspira catarrhinii</name>
    <dbReference type="NCBI Taxonomy" id="2528966"/>
    <lineage>
        <taxon>Bacteria</taxon>
        <taxon>Pseudomonadati</taxon>
        <taxon>Spirochaetota</taxon>
        <taxon>Spirochaetia</taxon>
        <taxon>Brachyspirales</taxon>
        <taxon>Brachyspiraceae</taxon>
        <taxon>Brachyspira</taxon>
    </lineage>
</organism>
<dbReference type="Pfam" id="PF13304">
    <property type="entry name" value="AAA_21"/>
    <property type="match status" value="1"/>
</dbReference>
<feature type="domain" description="ATPase AAA-type core" evidence="1">
    <location>
        <begin position="31"/>
        <end position="381"/>
    </location>
</feature>
<keyword evidence="3" id="KW-1185">Reference proteome</keyword>
<protein>
    <submittedName>
        <fullName evidence="2">Transporter</fullName>
    </submittedName>
</protein>
<evidence type="ECO:0000259" key="1">
    <source>
        <dbReference type="Pfam" id="PF13304"/>
    </source>
</evidence>
<dbReference type="PANTHER" id="PTHR40396:SF1">
    <property type="entry name" value="ATPASE AAA-TYPE CORE DOMAIN-CONTAINING PROTEIN"/>
    <property type="match status" value="1"/>
</dbReference>
<evidence type="ECO:0000313" key="3">
    <source>
        <dbReference type="Proteomes" id="UP000310168"/>
    </source>
</evidence>
<reference evidence="2 3" key="1">
    <citation type="journal article" date="2019" name="Anaerobe">
        <title>Brachyspira catarrhinii sp. nov., an anaerobic intestinal spirochaete isolated from vervet monkeys may have been misidentified as Brachyspira aalborgi in previous studies.</title>
        <authorList>
            <person name="Phillips N.D."/>
            <person name="La T."/>
            <person name="Hampson D.J."/>
        </authorList>
    </citation>
    <scope>NUCLEOTIDE SEQUENCE [LARGE SCALE GENOMIC DNA]</scope>
    <source>
        <strain evidence="2 3">Z12</strain>
    </source>
</reference>
<accession>A0ABY2TTE1</accession>
<dbReference type="InterPro" id="IPR003959">
    <property type="entry name" value="ATPase_AAA_core"/>
</dbReference>
<dbReference type="Gene3D" id="3.40.50.300">
    <property type="entry name" value="P-loop containing nucleotide triphosphate hydrolases"/>
    <property type="match status" value="2"/>
</dbReference>
<dbReference type="EMBL" id="SJDU01000021">
    <property type="protein sequence ID" value="TKZ36142.1"/>
    <property type="molecule type" value="Genomic_DNA"/>
</dbReference>
<dbReference type="PANTHER" id="PTHR40396">
    <property type="entry name" value="ATPASE-LIKE PROTEIN"/>
    <property type="match status" value="1"/>
</dbReference>
<name>A0ABY2TTE1_9SPIR</name>
<dbReference type="SUPFAM" id="SSF52540">
    <property type="entry name" value="P-loop containing nucleoside triphosphate hydrolases"/>
    <property type="match status" value="1"/>
</dbReference>